<name>A0A1S4E8H5_DIACI</name>
<dbReference type="PROSITE" id="PS51257">
    <property type="entry name" value="PROKAR_LIPOPROTEIN"/>
    <property type="match status" value="1"/>
</dbReference>
<dbReference type="RefSeq" id="XP_008469027.1">
    <property type="nucleotide sequence ID" value="XM_008470805.3"/>
</dbReference>
<dbReference type="GeneID" id="103506419"/>
<feature type="chain" id="PRO_5044565939" evidence="1">
    <location>
        <begin position="21"/>
        <end position="228"/>
    </location>
</feature>
<dbReference type="PaxDb" id="121845-A0A1S4E8H5"/>
<organism evidence="2 4">
    <name type="scientific">Diaphorina citri</name>
    <name type="common">Asian citrus psyllid</name>
    <dbReference type="NCBI Taxonomy" id="121845"/>
    <lineage>
        <taxon>Eukaryota</taxon>
        <taxon>Metazoa</taxon>
        <taxon>Ecdysozoa</taxon>
        <taxon>Arthropoda</taxon>
        <taxon>Hexapoda</taxon>
        <taxon>Insecta</taxon>
        <taxon>Pterygota</taxon>
        <taxon>Neoptera</taxon>
        <taxon>Paraneoptera</taxon>
        <taxon>Hemiptera</taxon>
        <taxon>Sternorrhyncha</taxon>
        <taxon>Psylloidea</taxon>
        <taxon>Psyllidae</taxon>
        <taxon>Diaphorininae</taxon>
        <taxon>Diaphorina</taxon>
    </lineage>
</organism>
<sequence>MATRFALLVIWAVACQECYGQANLDRTSAILQDMQQKLTDPQIGPVLGLLVNGADSILSDPEATEAYKTTLDESLKLVAKSDVVELIDYALLSFTTAFQEDYVRNIVEKGIQVTNAFLEDSESKEVIRSGIQIAYEFITDKGFMKLTRQLFKSLQHVLTNEQCRSSILRFLQVLTQTIQDPESLAMIQTSIRAMSEILSDPHARGSITKGVTMVQSLTSVVGSSNARA</sequence>
<keyword evidence="2" id="KW-1185">Reference proteome</keyword>
<dbReference type="Proteomes" id="UP000079169">
    <property type="component" value="Unplaced"/>
</dbReference>
<dbReference type="InterPro" id="IPR016024">
    <property type="entry name" value="ARM-type_fold"/>
</dbReference>
<dbReference type="RefSeq" id="XP_017298359.2">
    <property type="nucleotide sequence ID" value="XM_017442870.2"/>
</dbReference>
<evidence type="ECO:0000256" key="1">
    <source>
        <dbReference type="SAM" id="SignalP"/>
    </source>
</evidence>
<accession>A0A1S4E8H5</accession>
<feature type="signal peptide" evidence="1">
    <location>
        <begin position="1"/>
        <end position="20"/>
    </location>
</feature>
<dbReference type="AlphaFoldDB" id="A0A1S4E8H5"/>
<dbReference type="SUPFAM" id="SSF48371">
    <property type="entry name" value="ARM repeat"/>
    <property type="match status" value="1"/>
</dbReference>
<gene>
    <name evidence="3 4" type="primary">LOC103506419</name>
</gene>
<keyword evidence="1" id="KW-0732">Signal</keyword>
<evidence type="ECO:0000313" key="2">
    <source>
        <dbReference type="Proteomes" id="UP000079169"/>
    </source>
</evidence>
<accession>A0A1S3CW47</accession>
<protein>
    <submittedName>
        <fullName evidence="3">Uncharacterized protein LOC103506419 isoform X1</fullName>
    </submittedName>
    <submittedName>
        <fullName evidence="4">Uncharacterized protein LOC103506419 isoform X2</fullName>
    </submittedName>
</protein>
<reference evidence="3 4" key="1">
    <citation type="submission" date="2025-04" db="UniProtKB">
        <authorList>
            <consortium name="RefSeq"/>
        </authorList>
    </citation>
    <scope>IDENTIFICATION</scope>
</reference>
<dbReference type="KEGG" id="dci:103506419"/>
<evidence type="ECO:0000313" key="3">
    <source>
        <dbReference type="RefSeq" id="XP_008469027.1"/>
    </source>
</evidence>
<evidence type="ECO:0000313" key="4">
    <source>
        <dbReference type="RefSeq" id="XP_017298359.2"/>
    </source>
</evidence>
<proteinExistence type="predicted"/>